<accession>A0A7R9IXD8</accession>
<feature type="compositionally biased region" description="Basic and acidic residues" evidence="1">
    <location>
        <begin position="117"/>
        <end position="134"/>
    </location>
</feature>
<proteinExistence type="predicted"/>
<evidence type="ECO:0000313" key="2">
    <source>
        <dbReference type="EMBL" id="CAD7568636.1"/>
    </source>
</evidence>
<dbReference type="EMBL" id="OE179379">
    <property type="protein sequence ID" value="CAD7568636.1"/>
    <property type="molecule type" value="Genomic_DNA"/>
</dbReference>
<dbReference type="AlphaFoldDB" id="A0A7R9IXD8"/>
<sequence length="190" mass="21772">MKRTKFTYFLGSRIKKSPQPMMNKSSSAVMTRVRILMSCHLFWSNRDNAYVYINSVRSRLVVITKCTCICVEGEWKKHFENTPFSSPDRDLNLDLPVISSLVYCEKSALNYAATKVGKSESKDSPEKERCEPIPKPKAKTPSKPGDIRLEIKLSIRWDYGKFWVLRTSPQTLENSNSPLNLCGPWATDDK</sequence>
<reference evidence="2" key="1">
    <citation type="submission" date="2020-11" db="EMBL/GenBank/DDBJ databases">
        <authorList>
            <person name="Tran Van P."/>
        </authorList>
    </citation>
    <scope>NUCLEOTIDE SEQUENCE</scope>
</reference>
<name>A0A7R9IXD8_TIMCA</name>
<feature type="region of interest" description="Disordered" evidence="1">
    <location>
        <begin position="115"/>
        <end position="144"/>
    </location>
</feature>
<organism evidence="2">
    <name type="scientific">Timema californicum</name>
    <name type="common">California timema</name>
    <name type="synonym">Walking stick</name>
    <dbReference type="NCBI Taxonomy" id="61474"/>
    <lineage>
        <taxon>Eukaryota</taxon>
        <taxon>Metazoa</taxon>
        <taxon>Ecdysozoa</taxon>
        <taxon>Arthropoda</taxon>
        <taxon>Hexapoda</taxon>
        <taxon>Insecta</taxon>
        <taxon>Pterygota</taxon>
        <taxon>Neoptera</taxon>
        <taxon>Polyneoptera</taxon>
        <taxon>Phasmatodea</taxon>
        <taxon>Timematodea</taxon>
        <taxon>Timematoidea</taxon>
        <taxon>Timematidae</taxon>
        <taxon>Timema</taxon>
    </lineage>
</organism>
<gene>
    <name evidence="2" type="ORF">TCMB3V08_LOCUS1398</name>
</gene>
<evidence type="ECO:0000256" key="1">
    <source>
        <dbReference type="SAM" id="MobiDB-lite"/>
    </source>
</evidence>
<protein>
    <submittedName>
        <fullName evidence="2">(California timema) hypothetical protein</fullName>
    </submittedName>
</protein>